<dbReference type="KEGG" id="cqi:110720715"/>
<keyword evidence="2" id="KW-1185">Reference proteome</keyword>
<dbReference type="GeneID" id="110720715"/>
<accession>A0A803LY82</accession>
<dbReference type="RefSeq" id="XP_021755455.1">
    <property type="nucleotide sequence ID" value="XM_021899763.1"/>
</dbReference>
<dbReference type="OMA" id="FMDAFAP"/>
<dbReference type="Gramene" id="AUR62020433-RA">
    <property type="protein sequence ID" value="AUR62020433-RA:cds"/>
    <property type="gene ID" value="AUR62020433"/>
</dbReference>
<dbReference type="EnsemblPlants" id="AUR62020433-RA">
    <property type="protein sequence ID" value="AUR62020433-RA:cds"/>
    <property type="gene ID" value="AUR62020433"/>
</dbReference>
<reference evidence="1" key="1">
    <citation type="journal article" date="2017" name="Nature">
        <title>The genome of Chenopodium quinoa.</title>
        <authorList>
            <person name="Jarvis D.E."/>
            <person name="Ho Y.S."/>
            <person name="Lightfoot D.J."/>
            <person name="Schmoeckel S.M."/>
            <person name="Li B."/>
            <person name="Borm T.J.A."/>
            <person name="Ohyanagi H."/>
            <person name="Mineta K."/>
            <person name="Michell C.T."/>
            <person name="Saber N."/>
            <person name="Kharbatia N.M."/>
            <person name="Rupper R.R."/>
            <person name="Sharp A.R."/>
            <person name="Dally N."/>
            <person name="Boughton B.A."/>
            <person name="Woo Y.H."/>
            <person name="Gao G."/>
            <person name="Schijlen E.G.W.M."/>
            <person name="Guo X."/>
            <person name="Momin A.A."/>
            <person name="Negrao S."/>
            <person name="Al-Babili S."/>
            <person name="Gehring C."/>
            <person name="Roessner U."/>
            <person name="Jung C."/>
            <person name="Murphy K."/>
            <person name="Arold S.T."/>
            <person name="Gojobori T."/>
            <person name="van der Linden C.G."/>
            <person name="van Loo E.N."/>
            <person name="Jellen E.N."/>
            <person name="Maughan P.J."/>
            <person name="Tester M."/>
        </authorList>
    </citation>
    <scope>NUCLEOTIDE SEQUENCE [LARGE SCALE GENOMIC DNA]</scope>
    <source>
        <strain evidence="1">cv. PI 614886</strain>
    </source>
</reference>
<evidence type="ECO:0000313" key="1">
    <source>
        <dbReference type="EnsemblPlants" id="AUR62020433-RA:cds"/>
    </source>
</evidence>
<organism evidence="1 2">
    <name type="scientific">Chenopodium quinoa</name>
    <name type="common">Quinoa</name>
    <dbReference type="NCBI Taxonomy" id="63459"/>
    <lineage>
        <taxon>Eukaryota</taxon>
        <taxon>Viridiplantae</taxon>
        <taxon>Streptophyta</taxon>
        <taxon>Embryophyta</taxon>
        <taxon>Tracheophyta</taxon>
        <taxon>Spermatophyta</taxon>
        <taxon>Magnoliopsida</taxon>
        <taxon>eudicotyledons</taxon>
        <taxon>Gunneridae</taxon>
        <taxon>Pentapetalae</taxon>
        <taxon>Caryophyllales</taxon>
        <taxon>Chenopodiaceae</taxon>
        <taxon>Chenopodioideae</taxon>
        <taxon>Atripliceae</taxon>
        <taxon>Chenopodium</taxon>
    </lineage>
</organism>
<protein>
    <submittedName>
        <fullName evidence="1">Uncharacterized protein</fullName>
    </submittedName>
</protein>
<reference evidence="1" key="2">
    <citation type="submission" date="2021-03" db="UniProtKB">
        <authorList>
            <consortium name="EnsemblPlants"/>
        </authorList>
    </citation>
    <scope>IDENTIFICATION</scope>
</reference>
<dbReference type="AlphaFoldDB" id="A0A803LY82"/>
<dbReference type="PANTHER" id="PTHR35495:SF1">
    <property type="entry name" value="OS06G0679600 PROTEIN"/>
    <property type="match status" value="1"/>
</dbReference>
<evidence type="ECO:0000313" key="2">
    <source>
        <dbReference type="Proteomes" id="UP000596660"/>
    </source>
</evidence>
<dbReference type="PANTHER" id="PTHR35495">
    <property type="entry name" value="OS06G0679600 PROTEIN"/>
    <property type="match status" value="1"/>
</dbReference>
<proteinExistence type="predicted"/>
<sequence>MKRRIRINSLRTHRFNKYVKPGALARLRDSRIQSYLLNHKIITPKTRSPISTLPSHQQDSPSPQIELIPEFPSLNRGPHCYGRKKLVASKNAFITSVNPVPEPSDTFISVH</sequence>
<dbReference type="OrthoDB" id="1924680at2759"/>
<name>A0A803LY82_CHEQI</name>
<dbReference type="Proteomes" id="UP000596660">
    <property type="component" value="Unplaced"/>
</dbReference>
<gene>
    <name evidence="1" type="primary">LOC110720715</name>
</gene>